<comment type="caution">
    <text evidence="1">The sequence shown here is derived from an EMBL/GenBank/DDBJ whole genome shotgun (WGS) entry which is preliminary data.</text>
</comment>
<dbReference type="PANTHER" id="PTHR33677:SF3">
    <property type="entry name" value="COPPER-SENSING TRANSCRIPTIONAL REPRESSOR RICR"/>
    <property type="match status" value="1"/>
</dbReference>
<dbReference type="AlphaFoldDB" id="A0A134CEI6"/>
<reference evidence="1" key="2">
    <citation type="submission" date="2016-01" db="EMBL/GenBank/DDBJ databases">
        <authorList>
            <person name="Oliw E.H."/>
        </authorList>
    </citation>
    <scope>NUCLEOTIDE SEQUENCE [LARGE SCALE GENOMIC DNA]</scope>
    <source>
        <strain evidence="1">KA00182</strain>
    </source>
</reference>
<dbReference type="GO" id="GO:0045892">
    <property type="term" value="P:negative regulation of DNA-templated transcription"/>
    <property type="evidence" value="ECO:0007669"/>
    <property type="project" value="UniProtKB-ARBA"/>
</dbReference>
<dbReference type="Proteomes" id="UP000242958">
    <property type="component" value="Unassembled WGS sequence"/>
</dbReference>
<gene>
    <name evidence="2" type="ORF">CAL30_05990</name>
    <name evidence="1" type="ORF">HMPREF3182_01282</name>
</gene>
<dbReference type="InterPro" id="IPR003735">
    <property type="entry name" value="Metal_Tscrpt_repr"/>
</dbReference>
<evidence type="ECO:0000313" key="2">
    <source>
        <dbReference type="EMBL" id="PNH21113.1"/>
    </source>
</evidence>
<evidence type="ECO:0000313" key="3">
    <source>
        <dbReference type="Proteomes" id="UP000070160"/>
    </source>
</evidence>
<reference evidence="3" key="1">
    <citation type="submission" date="2016-01" db="EMBL/GenBank/DDBJ databases">
        <authorList>
            <person name="Mitreva M."/>
            <person name="Pepin K.H."/>
            <person name="Mihindukulasuriya K.A."/>
            <person name="Fulton R."/>
            <person name="Fronick C."/>
            <person name="O'Laughlin M."/>
            <person name="Miner T."/>
            <person name="Herter B."/>
            <person name="Rosa B.A."/>
            <person name="Cordes M."/>
            <person name="Tomlinson C."/>
            <person name="Wollam A."/>
            <person name="Palsikar V.B."/>
            <person name="Mardis E.R."/>
            <person name="Wilson R.K."/>
        </authorList>
    </citation>
    <scope>NUCLEOTIDE SEQUENCE [LARGE SCALE GENOMIC DNA]</scope>
    <source>
        <strain evidence="3">KA00182</strain>
    </source>
</reference>
<accession>A0A2J8B8P6</accession>
<evidence type="ECO:0000313" key="4">
    <source>
        <dbReference type="Proteomes" id="UP000242958"/>
    </source>
</evidence>
<reference evidence="2 4" key="3">
    <citation type="submission" date="2017-05" db="EMBL/GenBank/DDBJ databases">
        <authorList>
            <person name="Song R."/>
            <person name="Chenine A.L."/>
            <person name="Ruprecht R.M."/>
        </authorList>
    </citation>
    <scope>NUCLEOTIDE SEQUENCE [LARGE SCALE GENOMIC DNA]</scope>
    <source>
        <strain evidence="2 4">KA00229</strain>
    </source>
</reference>
<protein>
    <submittedName>
        <fullName evidence="1">Putative copper-sensing transcriptional repressor CsoR</fullName>
    </submittedName>
</protein>
<dbReference type="PATRIC" id="fig|1588748.3.peg.1239"/>
<dbReference type="InterPro" id="IPR038390">
    <property type="entry name" value="Metal_Tscrpt_repr_sf"/>
</dbReference>
<dbReference type="Pfam" id="PF02583">
    <property type="entry name" value="Trns_repr_metal"/>
    <property type="match status" value="1"/>
</dbReference>
<dbReference type="EMBL" id="NFMF01000009">
    <property type="protein sequence ID" value="PNH21113.1"/>
    <property type="molecule type" value="Genomic_DNA"/>
</dbReference>
<dbReference type="STRING" id="1588748.HMPREF3182_01282"/>
<dbReference type="RefSeq" id="WP_062486216.1">
    <property type="nucleotide sequence ID" value="NZ_KQ960953.1"/>
</dbReference>
<dbReference type="PANTHER" id="PTHR33677">
    <property type="entry name" value="TRANSCRIPTIONAL REPRESSOR FRMR-RELATED"/>
    <property type="match status" value="1"/>
</dbReference>
<name>A0A134CEI6_9FIRM</name>
<dbReference type="Proteomes" id="UP000070160">
    <property type="component" value="Unassembled WGS sequence"/>
</dbReference>
<dbReference type="GO" id="GO:0046872">
    <property type="term" value="F:metal ion binding"/>
    <property type="evidence" value="ECO:0007669"/>
    <property type="project" value="InterPro"/>
</dbReference>
<dbReference type="GO" id="GO:0003677">
    <property type="term" value="F:DNA binding"/>
    <property type="evidence" value="ECO:0007669"/>
    <property type="project" value="InterPro"/>
</dbReference>
<organism evidence="1 3">
    <name type="scientific">Megasphaera hutchinsoni</name>
    <dbReference type="NCBI Taxonomy" id="1588748"/>
    <lineage>
        <taxon>Bacteria</taxon>
        <taxon>Bacillati</taxon>
        <taxon>Bacillota</taxon>
        <taxon>Negativicutes</taxon>
        <taxon>Veillonellales</taxon>
        <taxon>Veillonellaceae</taxon>
        <taxon>Megasphaera</taxon>
    </lineage>
</organism>
<sequence length="92" mass="10474">MTNSNLLLTEKEQKIISRLNRIEGQVRGVKNMIENKRSCHDTLTQIKAIQAALHSCTTELLFYHTSTLLPDIQTGSIEALERLLTLIQKNIK</sequence>
<dbReference type="Gene3D" id="1.20.58.1000">
    <property type="entry name" value="Metal-sensitive repressor, helix protomer"/>
    <property type="match status" value="1"/>
</dbReference>
<proteinExistence type="predicted"/>
<accession>A0A134CEI6</accession>
<evidence type="ECO:0000313" key="1">
    <source>
        <dbReference type="EMBL" id="KXB90527.1"/>
    </source>
</evidence>
<dbReference type="EMBL" id="LSDT01000046">
    <property type="protein sequence ID" value="KXB90527.1"/>
    <property type="molecule type" value="Genomic_DNA"/>
</dbReference>
<keyword evidence="3" id="KW-1185">Reference proteome</keyword>